<evidence type="ECO:0000256" key="1">
    <source>
        <dbReference type="ARBA" id="ARBA00004477"/>
    </source>
</evidence>
<comment type="subcellular location">
    <subcellularLocation>
        <location evidence="1">Endoplasmic reticulum membrane</location>
        <topology evidence="1">Multi-pass membrane protein</topology>
    </subcellularLocation>
</comment>
<protein>
    <recommendedName>
        <fullName evidence="8">Ribophorin II C-terminal domain-containing protein</fullName>
    </recommendedName>
</protein>
<dbReference type="HOGENOM" id="CLU_051361_0_0_1"/>
<dbReference type="InterPro" id="IPR056790">
    <property type="entry name" value="Ribophorin_II_C"/>
</dbReference>
<dbReference type="InParanoid" id="L8FY40"/>
<dbReference type="PANTHER" id="PTHR12640">
    <property type="entry name" value="RIBOPHORIN II"/>
    <property type="match status" value="1"/>
</dbReference>
<dbReference type="GO" id="GO:0008250">
    <property type="term" value="C:oligosaccharyltransferase complex"/>
    <property type="evidence" value="ECO:0007669"/>
    <property type="project" value="InterPro"/>
</dbReference>
<feature type="domain" description="Ribophorin II C-terminal" evidence="8">
    <location>
        <begin position="200"/>
        <end position="303"/>
    </location>
</feature>
<keyword evidence="5 7" id="KW-1133">Transmembrane helix</keyword>
<dbReference type="Proteomes" id="UP000011064">
    <property type="component" value="Unassembled WGS sequence"/>
</dbReference>
<keyword evidence="3" id="KW-0732">Signal</keyword>
<dbReference type="AlphaFoldDB" id="L8FY40"/>
<evidence type="ECO:0000313" key="10">
    <source>
        <dbReference type="Proteomes" id="UP000011064"/>
    </source>
</evidence>
<dbReference type="FunCoup" id="L8FY40">
    <property type="interactions" value="125"/>
</dbReference>
<reference evidence="10" key="1">
    <citation type="submission" date="2010-09" db="EMBL/GenBank/DDBJ databases">
        <title>The genome sequence of Geomyces destructans 20631-21.</title>
        <authorList>
            <consortium name="The Broad Institute Genome Sequencing Platform"/>
            <person name="Cuomo C.A."/>
            <person name="Blehert D.S."/>
            <person name="Lorch J.M."/>
            <person name="Young S.K."/>
            <person name="Zeng Q."/>
            <person name="Gargeya S."/>
            <person name="Fitzgerald M."/>
            <person name="Haas B."/>
            <person name="Abouelleil A."/>
            <person name="Alvarado L."/>
            <person name="Arachchi H.M."/>
            <person name="Berlin A."/>
            <person name="Brown A."/>
            <person name="Chapman S.B."/>
            <person name="Chen Z."/>
            <person name="Dunbar C."/>
            <person name="Freedman E."/>
            <person name="Gearin G."/>
            <person name="Gellesch M."/>
            <person name="Goldberg J."/>
            <person name="Griggs A."/>
            <person name="Gujja S."/>
            <person name="Heiman D."/>
            <person name="Howarth C."/>
            <person name="Larson L."/>
            <person name="Lui A."/>
            <person name="MacDonald P.J.P."/>
            <person name="Montmayeur A."/>
            <person name="Murphy C."/>
            <person name="Neiman D."/>
            <person name="Pearson M."/>
            <person name="Priest M."/>
            <person name="Roberts A."/>
            <person name="Saif S."/>
            <person name="Shea T."/>
            <person name="Shenoy N."/>
            <person name="Sisk P."/>
            <person name="Stolte C."/>
            <person name="Sykes S."/>
            <person name="Wortman J."/>
            <person name="Nusbaum C."/>
            <person name="Birren B."/>
        </authorList>
    </citation>
    <scope>NUCLEOTIDE SEQUENCE [LARGE SCALE GENOMIC DNA]</scope>
    <source>
        <strain evidence="10">ATCC MYA-4855 / 20631-21</strain>
    </source>
</reference>
<dbReference type="STRING" id="658429.L8FY40"/>
<keyword evidence="10" id="KW-1185">Reference proteome</keyword>
<evidence type="ECO:0000259" key="8">
    <source>
        <dbReference type="Pfam" id="PF25147"/>
    </source>
</evidence>
<organism evidence="9 10">
    <name type="scientific">Pseudogymnoascus destructans (strain ATCC MYA-4855 / 20631-21)</name>
    <name type="common">Bat white-nose syndrome fungus</name>
    <name type="synonym">Geomyces destructans</name>
    <dbReference type="NCBI Taxonomy" id="658429"/>
    <lineage>
        <taxon>Eukaryota</taxon>
        <taxon>Fungi</taxon>
        <taxon>Dikarya</taxon>
        <taxon>Ascomycota</taxon>
        <taxon>Pezizomycotina</taxon>
        <taxon>Leotiomycetes</taxon>
        <taxon>Thelebolales</taxon>
        <taxon>Thelebolaceae</taxon>
        <taxon>Pseudogymnoascus</taxon>
    </lineage>
</organism>
<evidence type="ECO:0000256" key="2">
    <source>
        <dbReference type="ARBA" id="ARBA00022692"/>
    </source>
</evidence>
<evidence type="ECO:0000256" key="7">
    <source>
        <dbReference type="SAM" id="Phobius"/>
    </source>
</evidence>
<evidence type="ECO:0000313" key="9">
    <source>
        <dbReference type="EMBL" id="ELR05413.1"/>
    </source>
</evidence>
<accession>L8FY40</accession>
<dbReference type="InterPro" id="IPR008814">
    <property type="entry name" value="Swp1"/>
</dbReference>
<evidence type="ECO:0000256" key="4">
    <source>
        <dbReference type="ARBA" id="ARBA00022824"/>
    </source>
</evidence>
<evidence type="ECO:0000256" key="5">
    <source>
        <dbReference type="ARBA" id="ARBA00022989"/>
    </source>
</evidence>
<name>L8FY40_PSED2</name>
<keyword evidence="6 7" id="KW-0472">Membrane</keyword>
<gene>
    <name evidence="9" type="ORF">GMDG_01708</name>
</gene>
<dbReference type="OrthoDB" id="432292at2759"/>
<sequence length="308" mass="32091">MCSLLGLYQASPEAAKQLPIASPTNPKMRFLHLLPSLLLAGTALAAEKPWSFKDATVSVIGKGSRTSKESLSPSKPLAQPLALGRAGTLKLSLTTTSTTPSRPHQAFLTLTDPTTGLSTSFALQTRTTGAATLDLPYASLPSALLSSPSLSASLVLGSFGSVPASETRLFNIALSADEGLAQVEKPPMRYGKLAEIHHIFVPEQSSPPRVISVFFTLAVLATLPVVLGAWALAGGNAGHVGAALAAAPVSHGLFFGSLVAMEGVFAMYYVSWRLFEVLPLAGVVGAVTFVSGSKALSEVQARRVRGER</sequence>
<dbReference type="Pfam" id="PF25147">
    <property type="entry name" value="Ribophorin_II_C"/>
    <property type="match status" value="1"/>
</dbReference>
<keyword evidence="4" id="KW-0256">Endoplasmic reticulum</keyword>
<feature type="transmembrane region" description="Helical" evidence="7">
    <location>
        <begin position="277"/>
        <end position="296"/>
    </location>
</feature>
<evidence type="ECO:0000256" key="3">
    <source>
        <dbReference type="ARBA" id="ARBA00022729"/>
    </source>
</evidence>
<dbReference type="VEuPathDB" id="FungiDB:GMDG_01708"/>
<dbReference type="PANTHER" id="PTHR12640:SF0">
    <property type="entry name" value="DOLICHYL-DIPHOSPHOOLIGOSACCHARIDE--PROTEIN GLYCOSYLTRANSFERASE SUBUNIT 2"/>
    <property type="match status" value="1"/>
</dbReference>
<dbReference type="UniPathway" id="UPA00378"/>
<dbReference type="GO" id="GO:0006487">
    <property type="term" value="P:protein N-linked glycosylation"/>
    <property type="evidence" value="ECO:0007669"/>
    <property type="project" value="TreeGrafter"/>
</dbReference>
<keyword evidence="2 7" id="KW-0812">Transmembrane</keyword>
<evidence type="ECO:0000256" key="6">
    <source>
        <dbReference type="ARBA" id="ARBA00023136"/>
    </source>
</evidence>
<proteinExistence type="predicted"/>
<feature type="transmembrane region" description="Helical" evidence="7">
    <location>
        <begin position="210"/>
        <end position="232"/>
    </location>
</feature>
<dbReference type="EMBL" id="GL573190">
    <property type="protein sequence ID" value="ELR05413.1"/>
    <property type="molecule type" value="Genomic_DNA"/>
</dbReference>